<feature type="transmembrane region" description="Helical" evidence="7">
    <location>
        <begin position="72"/>
        <end position="93"/>
    </location>
</feature>
<comment type="similarity">
    <text evidence="7">Belongs to the binding-protein-dependent transport system permease family.</text>
</comment>
<keyword evidence="2 7" id="KW-0813">Transport</keyword>
<dbReference type="InterPro" id="IPR000515">
    <property type="entry name" value="MetI-like"/>
</dbReference>
<dbReference type="InterPro" id="IPR035906">
    <property type="entry name" value="MetI-like_sf"/>
</dbReference>
<feature type="transmembrane region" description="Helical" evidence="7">
    <location>
        <begin position="7"/>
        <end position="32"/>
    </location>
</feature>
<dbReference type="SUPFAM" id="SSF160964">
    <property type="entry name" value="MalF N-terminal region-like"/>
    <property type="match status" value="1"/>
</dbReference>
<dbReference type="PANTHER" id="PTHR30193:SF37">
    <property type="entry name" value="INNER MEMBRANE ABC TRANSPORTER PERMEASE PROTEIN YCJO"/>
    <property type="match status" value="1"/>
</dbReference>
<comment type="caution">
    <text evidence="9">The sequence shown here is derived from an EMBL/GenBank/DDBJ whole genome shotgun (WGS) entry which is preliminary data.</text>
</comment>
<dbReference type="Gene3D" id="1.10.3720.10">
    <property type="entry name" value="MetI-like"/>
    <property type="match status" value="1"/>
</dbReference>
<dbReference type="InterPro" id="IPR051393">
    <property type="entry name" value="ABC_transporter_permease"/>
</dbReference>
<keyword evidence="10" id="KW-1185">Reference proteome</keyword>
<comment type="subcellular location">
    <subcellularLocation>
        <location evidence="1 7">Cell membrane</location>
        <topology evidence="1 7">Multi-pass membrane protein</topology>
    </subcellularLocation>
</comment>
<evidence type="ECO:0000313" key="9">
    <source>
        <dbReference type="EMBL" id="GGA33646.1"/>
    </source>
</evidence>
<dbReference type="EMBL" id="BMHF01000005">
    <property type="protein sequence ID" value="GGA33646.1"/>
    <property type="molecule type" value="Genomic_DNA"/>
</dbReference>
<keyword evidence="3" id="KW-1003">Cell membrane</keyword>
<dbReference type="PROSITE" id="PS50928">
    <property type="entry name" value="ABC_TM1"/>
    <property type="match status" value="1"/>
</dbReference>
<dbReference type="PANTHER" id="PTHR30193">
    <property type="entry name" value="ABC TRANSPORTER PERMEASE PROTEIN"/>
    <property type="match status" value="1"/>
</dbReference>
<evidence type="ECO:0000256" key="1">
    <source>
        <dbReference type="ARBA" id="ARBA00004651"/>
    </source>
</evidence>
<feature type="transmembrane region" description="Helical" evidence="7">
    <location>
        <begin position="105"/>
        <end position="125"/>
    </location>
</feature>
<dbReference type="Pfam" id="PF00528">
    <property type="entry name" value="BPD_transp_1"/>
    <property type="match status" value="1"/>
</dbReference>
<dbReference type="Proteomes" id="UP000609323">
    <property type="component" value="Unassembled WGS sequence"/>
</dbReference>
<name>A0ABQ1FY10_9BACL</name>
<keyword evidence="4 7" id="KW-0812">Transmembrane</keyword>
<evidence type="ECO:0000256" key="4">
    <source>
        <dbReference type="ARBA" id="ARBA00022692"/>
    </source>
</evidence>
<reference evidence="10" key="1">
    <citation type="journal article" date="2019" name="Int. J. Syst. Evol. Microbiol.">
        <title>The Global Catalogue of Microorganisms (GCM) 10K type strain sequencing project: providing services to taxonomists for standard genome sequencing and annotation.</title>
        <authorList>
            <consortium name="The Broad Institute Genomics Platform"/>
            <consortium name="The Broad Institute Genome Sequencing Center for Infectious Disease"/>
            <person name="Wu L."/>
            <person name="Ma J."/>
        </authorList>
    </citation>
    <scope>NUCLEOTIDE SEQUENCE [LARGE SCALE GENOMIC DNA]</scope>
    <source>
        <strain evidence="10">CGMCC 1.15044</strain>
    </source>
</reference>
<feature type="domain" description="ABC transmembrane type-1" evidence="8">
    <location>
        <begin position="68"/>
        <end position="282"/>
    </location>
</feature>
<proteinExistence type="inferred from homology"/>
<dbReference type="CDD" id="cd06261">
    <property type="entry name" value="TM_PBP2"/>
    <property type="match status" value="1"/>
</dbReference>
<feature type="transmembrane region" description="Helical" evidence="7">
    <location>
        <begin position="201"/>
        <end position="226"/>
    </location>
</feature>
<dbReference type="RefSeq" id="WP_094094919.1">
    <property type="nucleotide sequence ID" value="NZ_BMHF01000005.1"/>
</dbReference>
<dbReference type="SUPFAM" id="SSF161098">
    <property type="entry name" value="MetI-like"/>
    <property type="match status" value="1"/>
</dbReference>
<feature type="transmembrane region" description="Helical" evidence="7">
    <location>
        <begin position="157"/>
        <end position="180"/>
    </location>
</feature>
<accession>A0ABQ1FY10</accession>
<protein>
    <submittedName>
        <fullName evidence="9">ABC transporter permease protein YurN</fullName>
    </submittedName>
</protein>
<gene>
    <name evidence="9" type="primary">yurN</name>
    <name evidence="9" type="ORF">GCM10010917_18570</name>
</gene>
<evidence type="ECO:0000256" key="6">
    <source>
        <dbReference type="ARBA" id="ARBA00023136"/>
    </source>
</evidence>
<evidence type="ECO:0000256" key="7">
    <source>
        <dbReference type="RuleBase" id="RU363032"/>
    </source>
</evidence>
<sequence>MAFVNRLRGFVVIGLLPALVLYLVFVLVPIVWSVYYGFYDWKGIGAASFTGLDNYAEALRDPIFWRALKNNLIIVAASILGQLPIALVLSLILRKSTLFHRFVRSAVFMPMVVSTVVIGMIWGYIYHPQIGILNVILQNIGLGSWIRDWLGDARINMYSVSAPVIWANIGPYLIIFISAIQNIPSEMEDAAKLDGAVRAKWLYLIVIPMIWDTIKVAIVLCISGSLKAFDLIYIMTGGGPAQSTELLATYMYNNTFEVFRYGYGSAVSSLIIVISLILVLGSQLLMRKRGI</sequence>
<keyword evidence="6 7" id="KW-0472">Membrane</keyword>
<evidence type="ECO:0000256" key="3">
    <source>
        <dbReference type="ARBA" id="ARBA00022475"/>
    </source>
</evidence>
<evidence type="ECO:0000256" key="2">
    <source>
        <dbReference type="ARBA" id="ARBA00022448"/>
    </source>
</evidence>
<organism evidence="9 10">
    <name type="scientific">Paenibacillus physcomitrellae</name>
    <dbReference type="NCBI Taxonomy" id="1619311"/>
    <lineage>
        <taxon>Bacteria</taxon>
        <taxon>Bacillati</taxon>
        <taxon>Bacillota</taxon>
        <taxon>Bacilli</taxon>
        <taxon>Bacillales</taxon>
        <taxon>Paenibacillaceae</taxon>
        <taxon>Paenibacillus</taxon>
    </lineage>
</organism>
<keyword evidence="5 7" id="KW-1133">Transmembrane helix</keyword>
<feature type="transmembrane region" description="Helical" evidence="7">
    <location>
        <begin position="261"/>
        <end position="281"/>
    </location>
</feature>
<evidence type="ECO:0000313" key="10">
    <source>
        <dbReference type="Proteomes" id="UP000609323"/>
    </source>
</evidence>
<evidence type="ECO:0000259" key="8">
    <source>
        <dbReference type="PROSITE" id="PS50928"/>
    </source>
</evidence>
<evidence type="ECO:0000256" key="5">
    <source>
        <dbReference type="ARBA" id="ARBA00022989"/>
    </source>
</evidence>